<dbReference type="Proteomes" id="UP000030765">
    <property type="component" value="Unassembled WGS sequence"/>
</dbReference>
<sequence>MGKFYELLSGDVSRNHAWLVGLGSLDKDNHAVAFAPQAEHIITPLRWVGESFHRSPDVLVLTQLRATINLKNRKARLYEAPVGSNTIKSSIALGVSPGEGTGQLVDGTTNNRNDLDTSNWISFVTRVRKASKRDFNRGSIYAESKSAPDASGEGCKRRLLRTCR</sequence>
<protein>
    <submittedName>
        <fullName evidence="1 2">MarR family transcriptional regulator</fullName>
    </submittedName>
</protein>
<reference evidence="1 3" key="1">
    <citation type="journal article" date="2014" name="BMC Genomics">
        <title>Genome sequence of Anopheles sinensis provides insight into genetics basis of mosquito competence for malaria parasites.</title>
        <authorList>
            <person name="Zhou D."/>
            <person name="Zhang D."/>
            <person name="Ding G."/>
            <person name="Shi L."/>
            <person name="Hou Q."/>
            <person name="Ye Y."/>
            <person name="Xu Y."/>
            <person name="Zhou H."/>
            <person name="Xiong C."/>
            <person name="Li S."/>
            <person name="Yu J."/>
            <person name="Hong S."/>
            <person name="Yu X."/>
            <person name="Zou P."/>
            <person name="Chen C."/>
            <person name="Chang X."/>
            <person name="Wang W."/>
            <person name="Lv Y."/>
            <person name="Sun Y."/>
            <person name="Ma L."/>
            <person name="Shen B."/>
            <person name="Zhu C."/>
        </authorList>
    </citation>
    <scope>NUCLEOTIDE SEQUENCE [LARGE SCALE GENOMIC DNA]</scope>
</reference>
<evidence type="ECO:0000313" key="2">
    <source>
        <dbReference type="EnsemblMetazoa" id="ASIC010961-PA"/>
    </source>
</evidence>
<reference evidence="2" key="2">
    <citation type="submission" date="2020-05" db="UniProtKB">
        <authorList>
            <consortium name="EnsemblMetazoa"/>
        </authorList>
    </citation>
    <scope>IDENTIFICATION</scope>
</reference>
<evidence type="ECO:0000313" key="3">
    <source>
        <dbReference type="Proteomes" id="UP000030765"/>
    </source>
</evidence>
<accession>A0A084VYZ2</accession>
<name>A0A084VYZ2_ANOSI</name>
<gene>
    <name evidence="1" type="ORF">ZHAS_00010961</name>
</gene>
<evidence type="ECO:0000313" key="1">
    <source>
        <dbReference type="EMBL" id="KFB43186.1"/>
    </source>
</evidence>
<dbReference type="EMBL" id="KE525238">
    <property type="protein sequence ID" value="KFB43186.1"/>
    <property type="molecule type" value="Genomic_DNA"/>
</dbReference>
<dbReference type="EnsemblMetazoa" id="ASIC010961-RA">
    <property type="protein sequence ID" value="ASIC010961-PA"/>
    <property type="gene ID" value="ASIC010961"/>
</dbReference>
<dbReference type="VEuPathDB" id="VectorBase:ASIC010961"/>
<organism evidence="1">
    <name type="scientific">Anopheles sinensis</name>
    <name type="common">Mosquito</name>
    <dbReference type="NCBI Taxonomy" id="74873"/>
    <lineage>
        <taxon>Eukaryota</taxon>
        <taxon>Metazoa</taxon>
        <taxon>Ecdysozoa</taxon>
        <taxon>Arthropoda</taxon>
        <taxon>Hexapoda</taxon>
        <taxon>Insecta</taxon>
        <taxon>Pterygota</taxon>
        <taxon>Neoptera</taxon>
        <taxon>Endopterygota</taxon>
        <taxon>Diptera</taxon>
        <taxon>Nematocera</taxon>
        <taxon>Culicoidea</taxon>
        <taxon>Culicidae</taxon>
        <taxon>Anophelinae</taxon>
        <taxon>Anopheles</taxon>
    </lineage>
</organism>
<dbReference type="AlphaFoldDB" id="A0A084VYZ2"/>
<keyword evidence="3" id="KW-1185">Reference proteome</keyword>
<dbReference type="EMBL" id="ATLV01018576">
    <property type="status" value="NOT_ANNOTATED_CDS"/>
    <property type="molecule type" value="Genomic_DNA"/>
</dbReference>
<proteinExistence type="predicted"/>